<sequence length="411" mass="43876">MKSLSKKQLIEAVVGFALILLVLVLGFTEVVAGGVFVKLLIGLGLGYALTRGDYGFAGLSNRACRTGSTKLLRSLLVMFVVSAMIVAAFLLGGASLSLWVNPISWGLLFGGILFGVGMAFSSCCATGVLQDVPVGFSRALITLFFFGVGVFLGFPLMTTGFVQTSIFTTASYNGVWFVDLFSNGGANMGAGIIGALILTVVLAVGVGFLAKWYQKKVAKNFPAPVAEVVEEEGTVWHRYFVKKWSLTQTALVIAILFGLLYAVSSTGWGASTVYGNWFGTILAKLGVSVNALVEFTGRPAGSFTTKLFESSSYMQNIGIILGAFVGLLLSGRFTEIFKEGLKIKPMEILLFAAGGLLLGFGTRLSLGCNVGALYTPIANFSLAGWFYLFFLFGGGYLGNMIRKAFYKKFDK</sequence>
<gene>
    <name evidence="9" type="ORF">MPAN_006430</name>
</gene>
<keyword evidence="6" id="KW-1133">Transmembrane helix</keyword>
<proteinExistence type="inferred from homology"/>
<evidence type="ECO:0000256" key="7">
    <source>
        <dbReference type="ARBA" id="ARBA00023136"/>
    </source>
</evidence>
<comment type="subcellular location">
    <subcellularLocation>
        <location evidence="1">Cell inner membrane</location>
        <topology evidence="1">Multi-pass membrane protein</topology>
    </subcellularLocation>
</comment>
<organism evidence="9 10">
    <name type="scientific">Mariniplasma anaerobium</name>
    <dbReference type="NCBI Taxonomy" id="2735436"/>
    <lineage>
        <taxon>Bacteria</taxon>
        <taxon>Bacillati</taxon>
        <taxon>Mycoplasmatota</taxon>
        <taxon>Mollicutes</taxon>
        <taxon>Acholeplasmatales</taxon>
        <taxon>Acholeplasmataceae</taxon>
        <taxon>Mariniplasma</taxon>
    </lineage>
</organism>
<dbReference type="AlphaFoldDB" id="A0A7U9XUH4"/>
<evidence type="ECO:0000256" key="3">
    <source>
        <dbReference type="ARBA" id="ARBA00022475"/>
    </source>
</evidence>
<dbReference type="EMBL" id="AP024412">
    <property type="protein sequence ID" value="BCR35750.1"/>
    <property type="molecule type" value="Genomic_DNA"/>
</dbReference>
<keyword evidence="2" id="KW-0813">Transport</keyword>
<evidence type="ECO:0000313" key="9">
    <source>
        <dbReference type="EMBL" id="BCR35750.1"/>
    </source>
</evidence>
<dbReference type="PANTHER" id="PTHR30574:SF1">
    <property type="entry name" value="SULPHUR TRANSPORT DOMAIN-CONTAINING PROTEIN"/>
    <property type="match status" value="1"/>
</dbReference>
<dbReference type="InterPro" id="IPR007272">
    <property type="entry name" value="Sulf_transp_TsuA/YedE"/>
</dbReference>
<dbReference type="GO" id="GO:0005886">
    <property type="term" value="C:plasma membrane"/>
    <property type="evidence" value="ECO:0007669"/>
    <property type="project" value="UniProtKB-SubCell"/>
</dbReference>
<name>A0A7U9XUH4_9MOLU</name>
<evidence type="ECO:0000256" key="8">
    <source>
        <dbReference type="ARBA" id="ARBA00035655"/>
    </source>
</evidence>
<keyword evidence="4" id="KW-0997">Cell inner membrane</keyword>
<dbReference type="RefSeq" id="WP_176238587.1">
    <property type="nucleotide sequence ID" value="NZ_AP024412.1"/>
</dbReference>
<evidence type="ECO:0000256" key="1">
    <source>
        <dbReference type="ARBA" id="ARBA00004429"/>
    </source>
</evidence>
<evidence type="ECO:0000313" key="10">
    <source>
        <dbReference type="Proteomes" id="UP000620133"/>
    </source>
</evidence>
<keyword evidence="5" id="KW-0812">Transmembrane</keyword>
<keyword evidence="3" id="KW-1003">Cell membrane</keyword>
<accession>A0A7U9XUH4</accession>
<evidence type="ECO:0000256" key="5">
    <source>
        <dbReference type="ARBA" id="ARBA00022692"/>
    </source>
</evidence>
<reference evidence="9" key="1">
    <citation type="submission" date="2021-01" db="EMBL/GenBank/DDBJ databases">
        <title>Draft genome sequence of Acholeplasmataceae bacterium strain Mahy22.</title>
        <authorList>
            <person name="Watanabe M."/>
            <person name="Kojima H."/>
            <person name="Fukui M."/>
        </authorList>
    </citation>
    <scope>NUCLEOTIDE SEQUENCE</scope>
    <source>
        <strain evidence="9">Mahy22</strain>
    </source>
</reference>
<protein>
    <submittedName>
        <fullName evidence="9">Membrane protein</fullName>
    </submittedName>
</protein>
<evidence type="ECO:0000256" key="4">
    <source>
        <dbReference type="ARBA" id="ARBA00022519"/>
    </source>
</evidence>
<keyword evidence="10" id="KW-1185">Reference proteome</keyword>
<dbReference type="PANTHER" id="PTHR30574">
    <property type="entry name" value="INNER MEMBRANE PROTEIN YEDE"/>
    <property type="match status" value="1"/>
</dbReference>
<keyword evidence="7" id="KW-0472">Membrane</keyword>
<comment type="similarity">
    <text evidence="8">Belongs to the TsuA/YedE (TC 9.B.102) family.</text>
</comment>
<evidence type="ECO:0000256" key="2">
    <source>
        <dbReference type="ARBA" id="ARBA00022448"/>
    </source>
</evidence>
<evidence type="ECO:0000256" key="6">
    <source>
        <dbReference type="ARBA" id="ARBA00022989"/>
    </source>
</evidence>
<dbReference type="KEGG" id="manr:MPAN_006430"/>
<dbReference type="Pfam" id="PF04143">
    <property type="entry name" value="Sulf_transp"/>
    <property type="match status" value="1"/>
</dbReference>
<dbReference type="Proteomes" id="UP000620133">
    <property type="component" value="Chromosome"/>
</dbReference>